<dbReference type="RefSeq" id="WP_272650627.1">
    <property type="nucleotide sequence ID" value="NZ_JAZDDG010000003.1"/>
</dbReference>
<sequence>MKKLFSSLPLVLTCLIVLLGSCKKDDVDTVILQETVYNLMPLNSSGITGTATFTENSDGTTYILIELEGSNTSEHPAYIRYNSVSEGGSNAITLKDCTCAISETDVTKLDGGTSINYDGLLKFDGHVAILANKSDDTVVAVANIGKNAN</sequence>
<reference evidence="2 3" key="1">
    <citation type="submission" date="2024-01" db="EMBL/GenBank/DDBJ databases">
        <title>Maribacter spp. originated from different algae showed divergent polysaccharides utilization ability.</title>
        <authorList>
            <person name="Wang H."/>
            <person name="Wu Y."/>
        </authorList>
    </citation>
    <scope>NUCLEOTIDE SEQUENCE [LARGE SCALE GENOMIC DNA]</scope>
    <source>
        <strain evidence="2 3">PR1</strain>
    </source>
</reference>
<protein>
    <recommendedName>
        <fullName evidence="4">CHRD domain-containing protein</fullName>
    </recommendedName>
</protein>
<evidence type="ECO:0000256" key="1">
    <source>
        <dbReference type="ARBA" id="ARBA00010457"/>
    </source>
</evidence>
<dbReference type="InterPro" id="IPR036423">
    <property type="entry name" value="SOD-like_Cu/Zn_dom_sf"/>
</dbReference>
<dbReference type="SUPFAM" id="SSF49329">
    <property type="entry name" value="Cu,Zn superoxide dismutase-like"/>
    <property type="match status" value="1"/>
</dbReference>
<dbReference type="EMBL" id="JAZDDG010000003">
    <property type="protein sequence ID" value="MEE1975806.1"/>
    <property type="molecule type" value="Genomic_DNA"/>
</dbReference>
<comment type="similarity">
    <text evidence="1">Belongs to the Cu-Zn superoxide dismutase family.</text>
</comment>
<name>A0ABU7ISN7_9FLAO</name>
<comment type="caution">
    <text evidence="2">The sequence shown here is derived from an EMBL/GenBank/DDBJ whole genome shotgun (WGS) entry which is preliminary data.</text>
</comment>
<keyword evidence="3" id="KW-1185">Reference proteome</keyword>
<evidence type="ECO:0008006" key="4">
    <source>
        <dbReference type="Google" id="ProtNLM"/>
    </source>
</evidence>
<dbReference type="Proteomes" id="UP001356308">
    <property type="component" value="Unassembled WGS sequence"/>
</dbReference>
<dbReference type="PROSITE" id="PS51257">
    <property type="entry name" value="PROKAR_LIPOPROTEIN"/>
    <property type="match status" value="1"/>
</dbReference>
<proteinExistence type="inferred from homology"/>
<evidence type="ECO:0000313" key="2">
    <source>
        <dbReference type="EMBL" id="MEE1975806.1"/>
    </source>
</evidence>
<organism evidence="2 3">
    <name type="scientific">Maribacter cobaltidurans</name>
    <dbReference type="NCBI Taxonomy" id="1178778"/>
    <lineage>
        <taxon>Bacteria</taxon>
        <taxon>Pseudomonadati</taxon>
        <taxon>Bacteroidota</taxon>
        <taxon>Flavobacteriia</taxon>
        <taxon>Flavobacteriales</taxon>
        <taxon>Flavobacteriaceae</taxon>
        <taxon>Maribacter</taxon>
    </lineage>
</organism>
<gene>
    <name evidence="2" type="ORF">V1I91_06980</name>
</gene>
<accession>A0ABU7ISN7</accession>
<evidence type="ECO:0000313" key="3">
    <source>
        <dbReference type="Proteomes" id="UP001356308"/>
    </source>
</evidence>